<sequence length="207" mass="22768">MSILNEIERDALTEIFNVGAGRAAQSLSEIVGDEVRLSVPSVEVLRTAAIDEQVLPRTRGRFATVSQKFDGPFDAEAVLLFTEDRALSIVRDMMGSQMSLDELAEFEREAMCELGNIILNACLSAMADMLEITLNSSLPQYLVSSPEDISERLAATRSDDSYVLVLHIDLVIEKHQTDGHLIFLLSSSSLHALVENVQRYLGKIGLA</sequence>
<dbReference type="PANTHER" id="PTHR43484">
    <property type="match status" value="1"/>
</dbReference>
<organism evidence="3 4">
    <name type="scientific">Herbaspirillum aquaticum</name>
    <dbReference type="NCBI Taxonomy" id="568783"/>
    <lineage>
        <taxon>Bacteria</taxon>
        <taxon>Pseudomonadati</taxon>
        <taxon>Pseudomonadota</taxon>
        <taxon>Betaproteobacteria</taxon>
        <taxon>Burkholderiales</taxon>
        <taxon>Oxalobacteraceae</taxon>
        <taxon>Herbaspirillum</taxon>
    </lineage>
</organism>
<dbReference type="AlphaFoldDB" id="A0A225SYI4"/>
<dbReference type="PANTHER" id="PTHR43484:SF1">
    <property type="entry name" value="FLAGELLAR MOTOR SWITCH PROTEIN FLIN"/>
    <property type="match status" value="1"/>
</dbReference>
<feature type="domain" description="CheC-like protein" evidence="2">
    <location>
        <begin position="7"/>
        <end position="43"/>
    </location>
</feature>
<dbReference type="InterPro" id="IPR028976">
    <property type="entry name" value="CheC-like_sf"/>
</dbReference>
<dbReference type="RefSeq" id="WP_088753682.1">
    <property type="nucleotide sequence ID" value="NZ_JARJFG010000048.1"/>
</dbReference>
<dbReference type="EMBL" id="NJGV01000002">
    <property type="protein sequence ID" value="OWY36120.1"/>
    <property type="molecule type" value="Genomic_DNA"/>
</dbReference>
<dbReference type="InterPro" id="IPR051469">
    <property type="entry name" value="FliN/MopA/SpaO"/>
</dbReference>
<reference evidence="3 4" key="1">
    <citation type="journal article" date="2010" name="Int. J. Syst. Evol. Microbiol.">
        <title>Reclassification of Herbaspirillum putei as a later heterotypic synonym of Herbaspirillum huttiense, with the description of H. huttiense subsp. huttiense subsp. nov. and H. huttiense subsp. putei subsp. nov., comb. nov., and description of Herbaspirillum aquaticum sp. nov.</title>
        <authorList>
            <person name="Dobritsa A.P."/>
            <person name="Reddy M.C."/>
            <person name="Samadpour M."/>
        </authorList>
    </citation>
    <scope>NUCLEOTIDE SEQUENCE [LARGE SCALE GENOMIC DNA]</scope>
    <source>
        <strain evidence="3 4">IEH 4430</strain>
    </source>
</reference>
<dbReference type="SUPFAM" id="SSF103039">
    <property type="entry name" value="CheC-like"/>
    <property type="match status" value="1"/>
</dbReference>
<evidence type="ECO:0000256" key="1">
    <source>
        <dbReference type="ARBA" id="ARBA00022500"/>
    </source>
</evidence>
<protein>
    <submittedName>
        <fullName evidence="3">Chemotaxis protein CheC</fullName>
    </submittedName>
</protein>
<keyword evidence="1" id="KW-0145">Chemotaxis</keyword>
<proteinExistence type="predicted"/>
<dbReference type="CDD" id="cd17910">
    <property type="entry name" value="CheC_ClassII"/>
    <property type="match status" value="1"/>
</dbReference>
<name>A0A225SYI4_9BURK</name>
<dbReference type="InterPro" id="IPR007597">
    <property type="entry name" value="CheC"/>
</dbReference>
<dbReference type="GO" id="GO:0016787">
    <property type="term" value="F:hydrolase activity"/>
    <property type="evidence" value="ECO:0007669"/>
    <property type="project" value="InterPro"/>
</dbReference>
<comment type="caution">
    <text evidence="3">The sequence shown here is derived from an EMBL/GenBank/DDBJ whole genome shotgun (WGS) entry which is preliminary data.</text>
</comment>
<accession>A0A225SYI4</accession>
<keyword evidence="4" id="KW-1185">Reference proteome</keyword>
<dbReference type="GO" id="GO:0006935">
    <property type="term" value="P:chemotaxis"/>
    <property type="evidence" value="ECO:0007669"/>
    <property type="project" value="UniProtKB-KW"/>
</dbReference>
<dbReference type="Pfam" id="PF04509">
    <property type="entry name" value="CheC"/>
    <property type="match status" value="1"/>
</dbReference>
<dbReference type="Gene3D" id="3.40.1550.10">
    <property type="entry name" value="CheC-like"/>
    <property type="match status" value="1"/>
</dbReference>
<gene>
    <name evidence="3" type="ORF">CEJ45_02600</name>
</gene>
<dbReference type="Proteomes" id="UP000214747">
    <property type="component" value="Unassembled WGS sequence"/>
</dbReference>
<evidence type="ECO:0000313" key="3">
    <source>
        <dbReference type="EMBL" id="OWY36120.1"/>
    </source>
</evidence>
<evidence type="ECO:0000313" key="4">
    <source>
        <dbReference type="Proteomes" id="UP000214747"/>
    </source>
</evidence>
<evidence type="ECO:0000259" key="2">
    <source>
        <dbReference type="Pfam" id="PF04509"/>
    </source>
</evidence>